<protein>
    <recommendedName>
        <fullName evidence="3">ABM domain-containing protein</fullName>
    </recommendedName>
</protein>
<name>A0A8H4L0S3_9HYPO</name>
<proteinExistence type="predicted"/>
<keyword evidence="2" id="KW-1185">Reference proteome</keyword>
<sequence length="206" mass="23395">MANGIPISEQVFLFGNWQAAYDKLAAYVMPNEPNTLTYYFGIPLEHQADHSRSDNMLAFESYRSKADIYDVHLKSEVMTKTFLRVAVPAMTTNLDLTHFAAVGGFLDFGGKKTECGLIHDVKIQCVDSSLEEKQKDGKGEVLTFLGLRALDNETGARIFARYQSREVWEAWLRSELIMEFWESVKPLVASMEARPYAPNGKGWLWK</sequence>
<reference evidence="1 2" key="1">
    <citation type="submission" date="2020-01" db="EMBL/GenBank/DDBJ databases">
        <title>Identification and distribution of gene clusters putatively required for synthesis of sphingolipid metabolism inhibitors in phylogenetically diverse species of the filamentous fungus Fusarium.</title>
        <authorList>
            <person name="Kim H.-S."/>
            <person name="Busman M."/>
            <person name="Brown D.W."/>
            <person name="Divon H."/>
            <person name="Uhlig S."/>
            <person name="Proctor R.H."/>
        </authorList>
    </citation>
    <scope>NUCLEOTIDE SEQUENCE [LARGE SCALE GENOMIC DNA]</scope>
    <source>
        <strain evidence="1 2">NRRL 20459</strain>
    </source>
</reference>
<dbReference type="EMBL" id="JAADYS010001849">
    <property type="protein sequence ID" value="KAF4460822.1"/>
    <property type="molecule type" value="Genomic_DNA"/>
</dbReference>
<organism evidence="1 2">
    <name type="scientific">Fusarium albosuccineum</name>
    <dbReference type="NCBI Taxonomy" id="1237068"/>
    <lineage>
        <taxon>Eukaryota</taxon>
        <taxon>Fungi</taxon>
        <taxon>Dikarya</taxon>
        <taxon>Ascomycota</taxon>
        <taxon>Pezizomycotina</taxon>
        <taxon>Sordariomycetes</taxon>
        <taxon>Hypocreomycetidae</taxon>
        <taxon>Hypocreales</taxon>
        <taxon>Nectriaceae</taxon>
        <taxon>Fusarium</taxon>
        <taxon>Fusarium decemcellulare species complex</taxon>
    </lineage>
</organism>
<dbReference type="Proteomes" id="UP000554235">
    <property type="component" value="Unassembled WGS sequence"/>
</dbReference>
<dbReference type="OrthoDB" id="5328688at2759"/>
<evidence type="ECO:0000313" key="2">
    <source>
        <dbReference type="Proteomes" id="UP000554235"/>
    </source>
</evidence>
<dbReference type="SUPFAM" id="SSF54909">
    <property type="entry name" value="Dimeric alpha+beta barrel"/>
    <property type="match status" value="1"/>
</dbReference>
<evidence type="ECO:0008006" key="3">
    <source>
        <dbReference type="Google" id="ProtNLM"/>
    </source>
</evidence>
<accession>A0A8H4L0S3</accession>
<comment type="caution">
    <text evidence="1">The sequence shown here is derived from an EMBL/GenBank/DDBJ whole genome shotgun (WGS) entry which is preliminary data.</text>
</comment>
<dbReference type="AlphaFoldDB" id="A0A8H4L0S3"/>
<gene>
    <name evidence="1" type="ORF">FALBO_12382</name>
</gene>
<dbReference type="InterPro" id="IPR011008">
    <property type="entry name" value="Dimeric_a/b-barrel"/>
</dbReference>
<evidence type="ECO:0000313" key="1">
    <source>
        <dbReference type="EMBL" id="KAF4460822.1"/>
    </source>
</evidence>